<dbReference type="HOGENOM" id="CLU_091970_3_2_2"/>
<dbReference type="RefSeq" id="WP_012617401.1">
    <property type="nucleotide sequence ID" value="NC_011832.1"/>
</dbReference>
<evidence type="ECO:0000313" key="3">
    <source>
        <dbReference type="Proteomes" id="UP000002457"/>
    </source>
</evidence>
<evidence type="ECO:0000256" key="1">
    <source>
        <dbReference type="SAM" id="Phobius"/>
    </source>
</evidence>
<sequence>MTAQDPLLITAVFAINTIVFLLYGYDKQQAQRREWRISERVLLLSSIAGPFGAFAGMQFFRHKTKKTIFLLSIPLFLLMQVAGFLLLIGWTW</sequence>
<dbReference type="GO" id="GO:0003676">
    <property type="term" value="F:nucleic acid binding"/>
    <property type="evidence" value="ECO:0007669"/>
    <property type="project" value="InterPro"/>
</dbReference>
<keyword evidence="1" id="KW-0812">Transmembrane</keyword>
<feature type="transmembrane region" description="Helical" evidence="1">
    <location>
        <begin position="68"/>
        <end position="90"/>
    </location>
</feature>
<dbReference type="InterPro" id="IPR010718">
    <property type="entry name" value="DUF1294"/>
</dbReference>
<dbReference type="PIRSF" id="PIRSF002599">
    <property type="entry name" value="Cold_shock_A"/>
    <property type="match status" value="1"/>
</dbReference>
<accession>B8GG08</accession>
<proteinExistence type="predicted"/>
<dbReference type="GeneID" id="7271862"/>
<dbReference type="KEGG" id="mpl:Mpal_0716"/>
<keyword evidence="3" id="KW-1185">Reference proteome</keyword>
<keyword evidence="1" id="KW-0472">Membrane</keyword>
<dbReference type="Proteomes" id="UP000002457">
    <property type="component" value="Chromosome"/>
</dbReference>
<keyword evidence="1" id="KW-1133">Transmembrane helix</keyword>
<dbReference type="eggNOG" id="arCOG04983">
    <property type="taxonomic scope" value="Archaea"/>
</dbReference>
<dbReference type="STRING" id="521011.Mpal_0716"/>
<dbReference type="EMBL" id="CP001338">
    <property type="protein sequence ID" value="ACL16082.1"/>
    <property type="molecule type" value="Genomic_DNA"/>
</dbReference>
<organism evidence="2 3">
    <name type="scientific">Methanosphaerula palustris (strain ATCC BAA-1556 / DSM 19958 / E1-9c)</name>
    <dbReference type="NCBI Taxonomy" id="521011"/>
    <lineage>
        <taxon>Archaea</taxon>
        <taxon>Methanobacteriati</taxon>
        <taxon>Methanobacteriota</taxon>
        <taxon>Stenosarchaea group</taxon>
        <taxon>Methanomicrobia</taxon>
        <taxon>Methanomicrobiales</taxon>
        <taxon>Methanoregulaceae</taxon>
        <taxon>Methanosphaerula</taxon>
    </lineage>
</organism>
<gene>
    <name evidence="2" type="ordered locus">Mpal_0716</name>
</gene>
<dbReference type="InterPro" id="IPR012156">
    <property type="entry name" value="Cold_shock_CspA"/>
</dbReference>
<name>B8GG08_METPE</name>
<dbReference type="AlphaFoldDB" id="B8GG08"/>
<dbReference type="Pfam" id="PF06961">
    <property type="entry name" value="DUF1294"/>
    <property type="match status" value="1"/>
</dbReference>
<dbReference type="OrthoDB" id="53377at2157"/>
<feature type="transmembrane region" description="Helical" evidence="1">
    <location>
        <begin position="7"/>
        <end position="25"/>
    </location>
</feature>
<evidence type="ECO:0000313" key="2">
    <source>
        <dbReference type="EMBL" id="ACL16082.1"/>
    </source>
</evidence>
<reference evidence="2 3" key="1">
    <citation type="journal article" date="2015" name="Genome Announc.">
        <title>Complete Genome Sequence of Methanosphaerula palustris E1-9CT, a Hydrogenotrophic Methanogen Isolated from a Minerotrophic Fen Peatland.</title>
        <authorList>
            <person name="Cadillo-Quiroz H."/>
            <person name="Browne P."/>
            <person name="Kyrpides N."/>
            <person name="Woyke T."/>
            <person name="Goodwin L."/>
            <person name="Detter C."/>
            <person name="Yavitt J.B."/>
            <person name="Zinder S.H."/>
        </authorList>
    </citation>
    <scope>NUCLEOTIDE SEQUENCE [LARGE SCALE GENOMIC DNA]</scope>
    <source>
        <strain evidence="3">ATCC BAA-1556 / DSM 19958 / E1-9c</strain>
    </source>
</reference>
<evidence type="ECO:0008006" key="4">
    <source>
        <dbReference type="Google" id="ProtNLM"/>
    </source>
</evidence>
<protein>
    <recommendedName>
        <fullName evidence="4">DUF1294 domain-containing protein</fullName>
    </recommendedName>
</protein>